<keyword evidence="2" id="KW-1185">Reference proteome</keyword>
<name>A6USR6_METVS</name>
<accession>A6USR6</accession>
<dbReference type="Proteomes" id="UP000001107">
    <property type="component" value="Chromosome"/>
</dbReference>
<gene>
    <name evidence="1" type="ordered locus">Mevan_1646</name>
</gene>
<dbReference type="AlphaFoldDB" id="A6USR6"/>
<dbReference type="SUPFAM" id="SSF52540">
    <property type="entry name" value="P-loop containing nucleoside triphosphate hydrolases"/>
    <property type="match status" value="1"/>
</dbReference>
<evidence type="ECO:0000313" key="1">
    <source>
        <dbReference type="EMBL" id="ABR55538.1"/>
    </source>
</evidence>
<evidence type="ECO:0000313" key="2">
    <source>
        <dbReference type="Proteomes" id="UP000001107"/>
    </source>
</evidence>
<dbReference type="InterPro" id="IPR027417">
    <property type="entry name" value="P-loop_NTPase"/>
</dbReference>
<dbReference type="OrthoDB" id="62708at2157"/>
<dbReference type="eggNOG" id="arCOG07629">
    <property type="taxonomic scope" value="Archaea"/>
</dbReference>
<dbReference type="RefSeq" id="WP_012066451.1">
    <property type="nucleotide sequence ID" value="NC_009634.1"/>
</dbReference>
<sequence length="732" mass="85755">MRSISQVQKDVLIKEAQKELAEKSAKRIELIEKVWDLSEKYAAEKKVVDNIFIFDLDEFSEKYELKKEHILEVFPKGSDLTSIYHRVYKTLKIPGVKVEFKGLEGTVEISERSLFKEICEESRNLEFNEIKNLYAIEYLIRDEGDRIKDSKAIAAYTKPKIENVTYFNGRTFETQKKLIIKDNEIDLNDEISYFDNFITAVKPSGNFNYIKFLNEYGRIYDYIIKRYDDTKKVIKRTVAYGYYGKDKIILNGWELQKESLRARDFKKMLSMKYKRDEIKDTLELLKEYFGAEDFTKIIFEYSLSSLFRYDLLNKETGKTKRLDKFPYLLIIGKQGIGKTARMNIVFNKLLLNTTDTYSNDDLKGSIAKLAKEQYVNLPMWFDELKEFPERLVDILKQIGTKDEAIITRGNKETEKEDYNFLLRRPFIISTNQFREFDPALVDRFIVLSAYDYDLVNNEQIGNKLLDKMPLLGAYIYKNIEKIKEHVDTLEFDSSRENANDNVIMIGREIAKFIFKEFELEYEPSKTIVYGNSNIYTSKDSVKKSVIKEVLKLSEWVESGIKYNILDYIAEPEGANYFVGVKQLEKYGIYIKKDKIENYHIVLTAKGLNFIELGDTGIKTLSEFNAHGFEVKATRVLGTKKPQKAVWIPITEEFTEHPDDQIISEIIVDTMKEFQEEKDHVHEAEITLKLELAHGIPKEKSLELLENMVGKIVVKPKEYLYKLIERPIQEKLE</sequence>
<dbReference type="EMBL" id="CP000742">
    <property type="protein sequence ID" value="ABR55538.1"/>
    <property type="molecule type" value="Genomic_DNA"/>
</dbReference>
<dbReference type="GeneID" id="5325776"/>
<organism evidence="1 2">
    <name type="scientific">Methanococcus vannielii (strain ATCC 35089 / DSM 1224 / JCM 13029 / OCM 148 / SB)</name>
    <dbReference type="NCBI Taxonomy" id="406327"/>
    <lineage>
        <taxon>Archaea</taxon>
        <taxon>Methanobacteriati</taxon>
        <taxon>Methanobacteriota</taxon>
        <taxon>Methanomada group</taxon>
        <taxon>Methanococci</taxon>
        <taxon>Methanococcales</taxon>
        <taxon>Methanococcaceae</taxon>
        <taxon>Methanococcus</taxon>
    </lineage>
</organism>
<protein>
    <submittedName>
        <fullName evidence="1">Uncharacterized protein</fullName>
    </submittedName>
</protein>
<proteinExistence type="predicted"/>
<dbReference type="KEGG" id="mvn:Mevan_1646"/>
<dbReference type="HOGENOM" id="CLU_369455_0_0_2"/>
<reference evidence="1" key="1">
    <citation type="submission" date="2007-06" db="EMBL/GenBank/DDBJ databases">
        <title>Complete sequence of Methanococcus vannielii SB.</title>
        <authorList>
            <consortium name="US DOE Joint Genome Institute"/>
            <person name="Copeland A."/>
            <person name="Lucas S."/>
            <person name="Lapidus A."/>
            <person name="Barry K."/>
            <person name="Glavina del Rio T."/>
            <person name="Dalin E."/>
            <person name="Tice H."/>
            <person name="Pitluck S."/>
            <person name="Chain P."/>
            <person name="Malfatti S."/>
            <person name="Shin M."/>
            <person name="Vergez L."/>
            <person name="Schmutz J."/>
            <person name="Larimer F."/>
            <person name="Land M."/>
            <person name="Hauser L."/>
            <person name="Kyrpides N."/>
            <person name="Anderson I."/>
            <person name="Sieprawska-Lupa M."/>
            <person name="Whitman W.B."/>
            <person name="Richardson P."/>
        </authorList>
    </citation>
    <scope>NUCLEOTIDE SEQUENCE [LARGE SCALE GENOMIC DNA]</scope>
    <source>
        <strain evidence="1">SB</strain>
    </source>
</reference>